<feature type="transmembrane region" description="Helical" evidence="1">
    <location>
        <begin position="87"/>
        <end position="107"/>
    </location>
</feature>
<dbReference type="AlphaFoldDB" id="A0A6C0IAM5"/>
<feature type="transmembrane region" description="Helical" evidence="1">
    <location>
        <begin position="119"/>
        <end position="140"/>
    </location>
</feature>
<proteinExistence type="predicted"/>
<feature type="transmembrane region" description="Helical" evidence="1">
    <location>
        <begin position="6"/>
        <end position="24"/>
    </location>
</feature>
<feature type="transmembrane region" description="Helical" evidence="1">
    <location>
        <begin position="60"/>
        <end position="80"/>
    </location>
</feature>
<organism evidence="2">
    <name type="scientific">viral metagenome</name>
    <dbReference type="NCBI Taxonomy" id="1070528"/>
    <lineage>
        <taxon>unclassified sequences</taxon>
        <taxon>metagenomes</taxon>
        <taxon>organismal metagenomes</taxon>
    </lineage>
</organism>
<feature type="transmembrane region" description="Helical" evidence="1">
    <location>
        <begin position="147"/>
        <end position="165"/>
    </location>
</feature>
<dbReference type="EMBL" id="MN740152">
    <property type="protein sequence ID" value="QHT90088.1"/>
    <property type="molecule type" value="Genomic_DNA"/>
</dbReference>
<evidence type="ECO:0000256" key="1">
    <source>
        <dbReference type="SAM" id="Phobius"/>
    </source>
</evidence>
<keyword evidence="1" id="KW-0472">Membrane</keyword>
<sequence length="198" mass="23360">MCWNETVSLNTFLFSTFGAFFGLINNTNWKVILYFYLYSSMQFIEYEIWKNISDKSANEFWSKVGFAAIFLQPYIAINIVEKYTLRNVLFLIYTLFLLITIYTHPVINFTTTVGPNKHLAWNWLDFSFPICLIWTLFIAIPFLLEKNYIVFVGVIVSFFVSYYLYAKDKTFGSMWCWVANIAWVLVILHNFGMTSCLK</sequence>
<protein>
    <submittedName>
        <fullName evidence="2">Uncharacterized protein</fullName>
    </submittedName>
</protein>
<feature type="transmembrane region" description="Helical" evidence="1">
    <location>
        <begin position="171"/>
        <end position="191"/>
    </location>
</feature>
<name>A0A6C0IAM5_9ZZZZ</name>
<evidence type="ECO:0000313" key="2">
    <source>
        <dbReference type="EMBL" id="QHT90088.1"/>
    </source>
</evidence>
<reference evidence="2" key="1">
    <citation type="journal article" date="2020" name="Nature">
        <title>Giant virus diversity and host interactions through global metagenomics.</title>
        <authorList>
            <person name="Schulz F."/>
            <person name="Roux S."/>
            <person name="Paez-Espino D."/>
            <person name="Jungbluth S."/>
            <person name="Walsh D.A."/>
            <person name="Denef V.J."/>
            <person name="McMahon K.D."/>
            <person name="Konstantinidis K.T."/>
            <person name="Eloe-Fadrosh E.A."/>
            <person name="Kyrpides N.C."/>
            <person name="Woyke T."/>
        </authorList>
    </citation>
    <scope>NUCLEOTIDE SEQUENCE</scope>
    <source>
        <strain evidence="2">GVMAG-M-3300023184-62</strain>
    </source>
</reference>
<keyword evidence="1" id="KW-0812">Transmembrane</keyword>
<accession>A0A6C0IAM5</accession>
<keyword evidence="1" id="KW-1133">Transmembrane helix</keyword>